<accession>A0AAD6SJQ6</accession>
<dbReference type="InterPro" id="IPR059179">
    <property type="entry name" value="MLKL-like_MCAfunc"/>
</dbReference>
<evidence type="ECO:0000313" key="2">
    <source>
        <dbReference type="Proteomes" id="UP001218188"/>
    </source>
</evidence>
<dbReference type="Proteomes" id="UP001218188">
    <property type="component" value="Unassembled WGS sequence"/>
</dbReference>
<dbReference type="CDD" id="cd21037">
    <property type="entry name" value="MLKL_NTD"/>
    <property type="match status" value="1"/>
</dbReference>
<name>A0AAD6SJQ6_9AGAR</name>
<dbReference type="InterPro" id="IPR036537">
    <property type="entry name" value="Adaptor_Cbl_N_dom_sf"/>
</dbReference>
<dbReference type="EMBL" id="JARJCM010000108">
    <property type="protein sequence ID" value="KAJ7028799.1"/>
    <property type="molecule type" value="Genomic_DNA"/>
</dbReference>
<sequence length="353" mass="38559">MPSNIVAEAIIKAKTLRTMCKLTPSKKVYLPFTAVLVKICRAATPESRREAAELVLCTVKMTESLVENGVDQQLPPQVLEGLEKFESALVAIRSHVESIPEGNTKARKLRLLALAFHLKSARLRAELIQAHKALVKMSVKHKTSASRKECVLEAISFTTRAAGAIVEIPVLNVLKPVVGMTALICDTAKVVNSNREAAIELAEHAQNVTNSIVKCVNPMTRNEDSLEVLHRALDKIQKFLDALKRCRGGVLSFVLAGKDKEKFATLHLALDRALQVFTSSQAIKAVEIVRTNSTGLAVATATVTSVREDVKRIAVKLADMDQPGGVRATAFVPILSINSKRSLFFLLVNQRDD</sequence>
<dbReference type="AlphaFoldDB" id="A0AAD6SJQ6"/>
<reference evidence="1" key="1">
    <citation type="submission" date="2023-03" db="EMBL/GenBank/DDBJ databases">
        <title>Massive genome expansion in bonnet fungi (Mycena s.s.) driven by repeated elements and novel gene families across ecological guilds.</title>
        <authorList>
            <consortium name="Lawrence Berkeley National Laboratory"/>
            <person name="Harder C.B."/>
            <person name="Miyauchi S."/>
            <person name="Viragh M."/>
            <person name="Kuo A."/>
            <person name="Thoen E."/>
            <person name="Andreopoulos B."/>
            <person name="Lu D."/>
            <person name="Skrede I."/>
            <person name="Drula E."/>
            <person name="Henrissat B."/>
            <person name="Morin E."/>
            <person name="Kohler A."/>
            <person name="Barry K."/>
            <person name="LaButti K."/>
            <person name="Morin E."/>
            <person name="Salamov A."/>
            <person name="Lipzen A."/>
            <person name="Mereny Z."/>
            <person name="Hegedus B."/>
            <person name="Baldrian P."/>
            <person name="Stursova M."/>
            <person name="Weitz H."/>
            <person name="Taylor A."/>
            <person name="Grigoriev I.V."/>
            <person name="Nagy L.G."/>
            <person name="Martin F."/>
            <person name="Kauserud H."/>
        </authorList>
    </citation>
    <scope>NUCLEOTIDE SEQUENCE</scope>
    <source>
        <strain evidence="1">CBHHK200</strain>
    </source>
</reference>
<comment type="caution">
    <text evidence="1">The sequence shown here is derived from an EMBL/GenBank/DDBJ whole genome shotgun (WGS) entry which is preliminary data.</text>
</comment>
<gene>
    <name evidence="1" type="ORF">C8F04DRAFT_1117992</name>
</gene>
<proteinExistence type="predicted"/>
<keyword evidence="2" id="KW-1185">Reference proteome</keyword>
<organism evidence="1 2">
    <name type="scientific">Mycena alexandri</name>
    <dbReference type="NCBI Taxonomy" id="1745969"/>
    <lineage>
        <taxon>Eukaryota</taxon>
        <taxon>Fungi</taxon>
        <taxon>Dikarya</taxon>
        <taxon>Basidiomycota</taxon>
        <taxon>Agaricomycotina</taxon>
        <taxon>Agaricomycetes</taxon>
        <taxon>Agaricomycetidae</taxon>
        <taxon>Agaricales</taxon>
        <taxon>Marasmiineae</taxon>
        <taxon>Mycenaceae</taxon>
        <taxon>Mycena</taxon>
    </lineage>
</organism>
<evidence type="ECO:0000313" key="1">
    <source>
        <dbReference type="EMBL" id="KAJ7028799.1"/>
    </source>
</evidence>
<dbReference type="GO" id="GO:0007166">
    <property type="term" value="P:cell surface receptor signaling pathway"/>
    <property type="evidence" value="ECO:0007669"/>
    <property type="project" value="InterPro"/>
</dbReference>
<dbReference type="Gene3D" id="1.20.930.20">
    <property type="entry name" value="Adaptor protein Cbl, N-terminal domain"/>
    <property type="match status" value="1"/>
</dbReference>
<protein>
    <submittedName>
        <fullName evidence="1">Uncharacterized protein</fullName>
    </submittedName>
</protein>